<evidence type="ECO:0000313" key="3">
    <source>
        <dbReference type="EMBL" id="KAK1845962.1"/>
    </source>
</evidence>
<name>A0AAD9AFZ0_9PEZI</name>
<feature type="compositionally biased region" description="Polar residues" evidence="1">
    <location>
        <begin position="29"/>
        <end position="44"/>
    </location>
</feature>
<sequence>MELASVLNPAEEQPAACRHRFYGHDNLDIPSQPTMISRQNSTPRPSDKDWESRKHDLYKLYMLDNMNLKMVMEEMTGRYLFCASQRMYKRRFMKWEWFKYQTRRSQSTLSQPGSQGKTCHGKTTRQSGRRNTLQSFKNHEVEGALAGNMNLWPVAPTLPTARHREYV</sequence>
<feature type="compositionally biased region" description="Polar residues" evidence="1">
    <location>
        <begin position="106"/>
        <end position="117"/>
    </location>
</feature>
<organism evidence="3 4">
    <name type="scientific">Colletotrichum chrysophilum</name>
    <dbReference type="NCBI Taxonomy" id="1836956"/>
    <lineage>
        <taxon>Eukaryota</taxon>
        <taxon>Fungi</taxon>
        <taxon>Dikarya</taxon>
        <taxon>Ascomycota</taxon>
        <taxon>Pezizomycotina</taxon>
        <taxon>Sordariomycetes</taxon>
        <taxon>Hypocreomycetidae</taxon>
        <taxon>Glomerellales</taxon>
        <taxon>Glomerellaceae</taxon>
        <taxon>Colletotrichum</taxon>
        <taxon>Colletotrichum gloeosporioides species complex</taxon>
    </lineage>
</organism>
<dbReference type="AlphaFoldDB" id="A0AAD9AFZ0"/>
<feature type="region of interest" description="Disordered" evidence="1">
    <location>
        <begin position="106"/>
        <end position="131"/>
    </location>
</feature>
<dbReference type="InterPro" id="IPR025676">
    <property type="entry name" value="Clr5_dom"/>
</dbReference>
<proteinExistence type="predicted"/>
<evidence type="ECO:0000259" key="2">
    <source>
        <dbReference type="Pfam" id="PF14420"/>
    </source>
</evidence>
<protein>
    <recommendedName>
        <fullName evidence="2">Clr5 domain-containing protein</fullName>
    </recommendedName>
</protein>
<dbReference type="EMBL" id="JAQOWY010000253">
    <property type="protein sequence ID" value="KAK1845962.1"/>
    <property type="molecule type" value="Genomic_DNA"/>
</dbReference>
<feature type="region of interest" description="Disordered" evidence="1">
    <location>
        <begin position="24"/>
        <end position="50"/>
    </location>
</feature>
<reference evidence="3" key="1">
    <citation type="submission" date="2023-01" db="EMBL/GenBank/DDBJ databases">
        <title>Colletotrichum chrysophilum M932 genome sequence.</title>
        <authorList>
            <person name="Baroncelli R."/>
        </authorList>
    </citation>
    <scope>NUCLEOTIDE SEQUENCE</scope>
    <source>
        <strain evidence="3">M932</strain>
    </source>
</reference>
<feature type="domain" description="Clr5" evidence="2">
    <location>
        <begin position="46"/>
        <end position="99"/>
    </location>
</feature>
<evidence type="ECO:0000313" key="4">
    <source>
        <dbReference type="Proteomes" id="UP001243330"/>
    </source>
</evidence>
<dbReference type="Proteomes" id="UP001243330">
    <property type="component" value="Unassembled WGS sequence"/>
</dbReference>
<dbReference type="Pfam" id="PF14420">
    <property type="entry name" value="Clr5"/>
    <property type="match status" value="1"/>
</dbReference>
<dbReference type="PANTHER" id="PTHR38788">
    <property type="entry name" value="CLR5 DOMAIN-CONTAINING PROTEIN"/>
    <property type="match status" value="1"/>
</dbReference>
<gene>
    <name evidence="3" type="ORF">CCHR01_11391</name>
</gene>
<keyword evidence="4" id="KW-1185">Reference proteome</keyword>
<accession>A0AAD9AFZ0</accession>
<evidence type="ECO:0000256" key="1">
    <source>
        <dbReference type="SAM" id="MobiDB-lite"/>
    </source>
</evidence>
<comment type="caution">
    <text evidence="3">The sequence shown here is derived from an EMBL/GenBank/DDBJ whole genome shotgun (WGS) entry which is preliminary data.</text>
</comment>
<dbReference type="PANTHER" id="PTHR38788:SF3">
    <property type="entry name" value="CLR5 DOMAIN-CONTAINING PROTEIN"/>
    <property type="match status" value="1"/>
</dbReference>